<dbReference type="NCBIfam" id="TIGR01733">
    <property type="entry name" value="AA-adenyl-dom"/>
    <property type="match status" value="1"/>
</dbReference>
<dbReference type="PROSITE" id="PS00455">
    <property type="entry name" value="AMP_BINDING"/>
    <property type="match status" value="1"/>
</dbReference>
<dbReference type="Proteomes" id="UP000028002">
    <property type="component" value="Unassembled WGS sequence"/>
</dbReference>
<organism evidence="5 6">
    <name type="scientific">Photorhabdus temperata subsp. temperata Meg1</name>
    <dbReference type="NCBI Taxonomy" id="1393735"/>
    <lineage>
        <taxon>Bacteria</taxon>
        <taxon>Pseudomonadati</taxon>
        <taxon>Pseudomonadota</taxon>
        <taxon>Gammaproteobacteria</taxon>
        <taxon>Enterobacterales</taxon>
        <taxon>Morganellaceae</taxon>
        <taxon>Photorhabdus</taxon>
    </lineage>
</organism>
<evidence type="ECO:0000256" key="3">
    <source>
        <dbReference type="ARBA" id="ARBA00022553"/>
    </source>
</evidence>
<dbReference type="Gene3D" id="3.30.559.30">
    <property type="entry name" value="Nonribosomal peptide synthetase, condensation domain"/>
    <property type="match status" value="2"/>
</dbReference>
<dbReference type="PROSITE" id="PS00012">
    <property type="entry name" value="PHOSPHOPANTETHEINE"/>
    <property type="match status" value="1"/>
</dbReference>
<evidence type="ECO:0000256" key="2">
    <source>
        <dbReference type="ARBA" id="ARBA00022450"/>
    </source>
</evidence>
<dbReference type="PATRIC" id="fig|1393735.3.peg.1301"/>
<feature type="domain" description="Carrier" evidence="4">
    <location>
        <begin position="740"/>
        <end position="814"/>
    </location>
</feature>
<evidence type="ECO:0000256" key="1">
    <source>
        <dbReference type="ARBA" id="ARBA00001957"/>
    </source>
</evidence>
<dbReference type="EMBL" id="JGVH01000019">
    <property type="protein sequence ID" value="KER03975.1"/>
    <property type="molecule type" value="Genomic_DNA"/>
</dbReference>
<dbReference type="InterPro" id="IPR006162">
    <property type="entry name" value="Ppantetheine_attach_site"/>
</dbReference>
<proteinExistence type="predicted"/>
<dbReference type="Pfam" id="PF00668">
    <property type="entry name" value="Condensation"/>
    <property type="match status" value="2"/>
</dbReference>
<dbReference type="Gene3D" id="3.30.300.30">
    <property type="match status" value="1"/>
</dbReference>
<dbReference type="Gene3D" id="3.40.50.980">
    <property type="match status" value="2"/>
</dbReference>
<dbReference type="PANTHER" id="PTHR45398">
    <property type="match status" value="1"/>
</dbReference>
<name>A0A081RZ72_PHOTE</name>
<dbReference type="InterPro" id="IPR001242">
    <property type="entry name" value="Condensation_dom"/>
</dbReference>
<dbReference type="GO" id="GO:0003824">
    <property type="term" value="F:catalytic activity"/>
    <property type="evidence" value="ECO:0007669"/>
    <property type="project" value="InterPro"/>
</dbReference>
<dbReference type="InterPro" id="IPR045851">
    <property type="entry name" value="AMP-bd_C_sf"/>
</dbReference>
<dbReference type="InterPro" id="IPR010071">
    <property type="entry name" value="AA_adenyl_dom"/>
</dbReference>
<evidence type="ECO:0000313" key="6">
    <source>
        <dbReference type="Proteomes" id="UP000028002"/>
    </source>
</evidence>
<dbReference type="Gene3D" id="1.10.1200.10">
    <property type="entry name" value="ACP-like"/>
    <property type="match status" value="1"/>
</dbReference>
<gene>
    <name evidence="5" type="ORF">MEG1DRAFT_01255</name>
</gene>
<dbReference type="InterPro" id="IPR036736">
    <property type="entry name" value="ACP-like_sf"/>
</dbReference>
<accession>A0A081RZ72</accession>
<dbReference type="InterPro" id="IPR023213">
    <property type="entry name" value="CAT-like_dom_sf"/>
</dbReference>
<sequence length="1662" mass="186703">MMNLRDREFWLEKMTEIAAATAATSEIFQNGEKQIINVVYPLKERVAANFKQVTSNSELLSWAVLAASMAIVLRRFGITSSVVFHTDLANGKSLPVLLHVPPTATFREWLNEVRLNCSAVLSHHSVESGILEKYQDGYPIVVIGNQIKAEGLVLQIGDSELRAEATGMTRYFLDILLSGISEVIENGFNQPDIKVCNISVVNAHLSSMLLEEFNFPSKPVKEKSFLERVLHIAHKEPDALAIWDDNDTVNYREMVNISVSIALKLKGLNVNPNDVIAISAPRNMGFIIVATGILFSGAAYLPVDPALPSTRKKQMLKYAKVFISDEPEELSELINISFSGLILKQEWHHSAIDTYSIQQLMRCIPESDDLAYIIFTSGSTGNPKGVGIEHHSFLSLLSFRVQNCNLRVGVPIPQTAPVSFDISVWQMFAGLTAGATLCVVPDNIVKDPVVLIDRIITQRFEYIELVPSLISIIIDIVESEPQLKPLIQRYLRGLIATGEVLSTDLARRWNRCLPDITLLNAYGPAECTDDVTQGIVSNNLDGLFCPVGSPLPNVMIYVLDDDLQLLPPMIAGEIYIGGSNVGRGYIGEPGLTAAAFIPDPYHQQLGSRMYRTGDRGRWRLDGTLECLGRTDNQVKIRGRRVELGEIESLLASRSDVAMCAVELVNTDGFERLVAFVTPVLGANLIADKLKLFLAGELPAFMIPARYEILTALPCNQNGKIDRKQLRALANVPQEEDNYISPRNETEEILCKLWCKYLKLPRVGIADDFFALGGDSILGIRLAHEASSMGIMLRPRHLFEYPTIQALVNVLDKKRTVMIAEPDLVRGPLTPIQRWFFAQQFAAPHHWNQSYVLKAKTRLDAHILSLALNTIMEHHDQLRVYFPFENGERVQCIGSVRENILWQHDLSSSIESIANKAHASLSLEGGPLIRAVLLNENQLLLTLHHLIVDQFSWQILLEDLERVYLSYIQEIKPSLPSKTIQYLRWSQRQHQQTVKTVIPLISSEGIHVITVNSSIANLYGKRAVNELILSEEETQRIVSCAAHMSNRGMPAALLSGVAKVVASKYGEGYLLIEFESHGREEAEGIADVSRTIGWFTTFGPLELPVSDDITIADVTKVIIESNPQISAYLNQTHCIQKAPQISFNYLGRITEDDNIESYFAIEEDIGLRRAALSHRPLEWEINAGIVNRRLILTIEYVPGRHIPGEIDRFLSAWREALSEIASEPIELNDLAPLTPAQLAFFERSIPNYNHYNHGVLFTFGRQITLAEAESALAQLQTRHPVLGAGFISTRRGKWQGILTENKIHIVEYDLQMLSSGELSETLNKLANAGHESLDVVNGPIARAHLYRMPAGAFDQLLLIVHHLVVDPYSWEILTVDFTHLLDRKTLPGEVTTPYFKWARRLHQLVQNDPESLGCQYWLSQDFNHVQHLIEVNTPCEEENMVEVTTIFDSNWTKAFLHVNGKDQHPAIRLLALLARVIEWWLPAEQDDILIELGGHGREDIFEDIELGNTVGWFTSSYPFKLPFSKGRDFDEHTREIAKRLAEIPVRGFGYEVLRYLSANTDISDKLCSIQRPQLRFDFEGELSFLNSQHEENTTIINVTTSNTGQWKTAGSPLAYLLCYNIYVNDGCMEIRSQFAGEVFTRERIDALVLAYKRELILTNSEEL</sequence>
<dbReference type="InterPro" id="IPR025110">
    <property type="entry name" value="AMP-bd_C"/>
</dbReference>
<dbReference type="FunFam" id="1.10.1200.10:FF:000005">
    <property type="entry name" value="Nonribosomal peptide synthetase 1"/>
    <property type="match status" value="1"/>
</dbReference>
<keyword evidence="2" id="KW-0596">Phosphopantetheine</keyword>
<dbReference type="InterPro" id="IPR020845">
    <property type="entry name" value="AMP-binding_CS"/>
</dbReference>
<dbReference type="SUPFAM" id="SSF56801">
    <property type="entry name" value="Acetyl-CoA synthetase-like"/>
    <property type="match status" value="1"/>
</dbReference>
<evidence type="ECO:0000313" key="5">
    <source>
        <dbReference type="EMBL" id="KER03975.1"/>
    </source>
</evidence>
<protein>
    <submittedName>
        <fullName evidence="5">Amino acid adenylation enzyme/thioester reductase family protein</fullName>
    </submittedName>
</protein>
<comment type="cofactor">
    <cofactor evidence="1">
        <name>pantetheine 4'-phosphate</name>
        <dbReference type="ChEBI" id="CHEBI:47942"/>
    </cofactor>
</comment>
<dbReference type="PROSITE" id="PS50075">
    <property type="entry name" value="CARRIER"/>
    <property type="match status" value="1"/>
</dbReference>
<dbReference type="SUPFAM" id="SSF52777">
    <property type="entry name" value="CoA-dependent acyltransferases"/>
    <property type="match status" value="5"/>
</dbReference>
<dbReference type="RefSeq" id="WP_160171152.1">
    <property type="nucleotide sequence ID" value="NZ_CAWLUD010000019.1"/>
</dbReference>
<dbReference type="Pfam" id="PF13193">
    <property type="entry name" value="AMP-binding_C"/>
    <property type="match status" value="1"/>
</dbReference>
<dbReference type="InterPro" id="IPR009081">
    <property type="entry name" value="PP-bd_ACP"/>
</dbReference>
<dbReference type="SUPFAM" id="SSF47336">
    <property type="entry name" value="ACP-like"/>
    <property type="match status" value="1"/>
</dbReference>
<comment type="caution">
    <text evidence="5">The sequence shown here is derived from an EMBL/GenBank/DDBJ whole genome shotgun (WGS) entry which is preliminary data.</text>
</comment>
<dbReference type="PANTHER" id="PTHR45398:SF1">
    <property type="entry name" value="ENZYME, PUTATIVE (JCVI)-RELATED"/>
    <property type="match status" value="1"/>
</dbReference>
<dbReference type="Pfam" id="PF00501">
    <property type="entry name" value="AMP-binding"/>
    <property type="match status" value="1"/>
</dbReference>
<evidence type="ECO:0000259" key="4">
    <source>
        <dbReference type="PROSITE" id="PS50075"/>
    </source>
</evidence>
<dbReference type="Gene3D" id="3.30.559.10">
    <property type="entry name" value="Chloramphenicol acetyltransferase-like domain"/>
    <property type="match status" value="2"/>
</dbReference>
<dbReference type="Pfam" id="PF00550">
    <property type="entry name" value="PP-binding"/>
    <property type="match status" value="1"/>
</dbReference>
<reference evidence="5 6" key="1">
    <citation type="submission" date="2014-03" db="EMBL/GenBank/DDBJ databases">
        <title>Draft Genome of Photorhabdus temperata Meg1.</title>
        <authorList>
            <person name="Hurst S.G.IV."/>
            <person name="Morris K."/>
            <person name="Thomas K."/>
            <person name="Tisa L.S."/>
        </authorList>
    </citation>
    <scope>NUCLEOTIDE SEQUENCE [LARGE SCALE GENOMIC DNA]</scope>
    <source>
        <strain evidence="5 6">Meg1</strain>
    </source>
</reference>
<keyword evidence="3" id="KW-0597">Phosphoprotein</keyword>
<dbReference type="CDD" id="cd05930">
    <property type="entry name" value="A_NRPS"/>
    <property type="match status" value="1"/>
</dbReference>
<dbReference type="InterPro" id="IPR000873">
    <property type="entry name" value="AMP-dep_synth/lig_dom"/>
</dbReference>
<dbReference type="Gene3D" id="2.30.38.10">
    <property type="entry name" value="Luciferase, Domain 3"/>
    <property type="match status" value="1"/>
</dbReference>